<name>A0A318HZ79_BURPY</name>
<dbReference type="EMBL" id="QJJY01000043">
    <property type="protein sequence ID" value="PXX22040.1"/>
    <property type="molecule type" value="Genomic_DNA"/>
</dbReference>
<feature type="domain" description="Winged helix-turn helix" evidence="1">
    <location>
        <begin position="25"/>
        <end position="55"/>
    </location>
</feature>
<accession>A0A318HZ79</accession>
<proteinExistence type="predicted"/>
<dbReference type="AlphaFoldDB" id="A0A318HZ79"/>
<dbReference type="Pfam" id="PF13592">
    <property type="entry name" value="HTH_33"/>
    <property type="match status" value="1"/>
</dbReference>
<evidence type="ECO:0000259" key="1">
    <source>
        <dbReference type="Pfam" id="PF13592"/>
    </source>
</evidence>
<protein>
    <submittedName>
        <fullName evidence="2">Winged helix-turn-helix protein</fullName>
    </submittedName>
</protein>
<gene>
    <name evidence="2" type="ORF">NA66_10432</name>
</gene>
<dbReference type="InterPro" id="IPR025959">
    <property type="entry name" value="Winged_HTH_dom"/>
</dbReference>
<reference evidence="2 3" key="1">
    <citation type="submission" date="2018-05" db="EMBL/GenBank/DDBJ databases">
        <title>Comparative genomics of bacterial root endophytes of switchgrass collected from native prairies over two seasons.</title>
        <authorList>
            <person name="Tang Y."/>
        </authorList>
    </citation>
    <scope>NUCLEOTIDE SEQUENCE [LARGE SCALE GENOMIC DNA]</scope>
    <source>
        <strain evidence="2 3">NFIX32</strain>
    </source>
</reference>
<comment type="caution">
    <text evidence="2">The sequence shown here is derived from an EMBL/GenBank/DDBJ whole genome shotgun (WGS) entry which is preliminary data.</text>
</comment>
<sequence>MNHRQAVGIRKMIIERMPDQLVLPFYLWTRESVAQLIEREYGITVSAATAGRYVKA</sequence>
<evidence type="ECO:0000313" key="2">
    <source>
        <dbReference type="EMBL" id="PXX22040.1"/>
    </source>
</evidence>
<evidence type="ECO:0000313" key="3">
    <source>
        <dbReference type="Proteomes" id="UP000247755"/>
    </source>
</evidence>
<dbReference type="RefSeq" id="WP_110281461.1">
    <property type="nucleotide sequence ID" value="NZ_QJJY01000043.1"/>
</dbReference>
<dbReference type="Proteomes" id="UP000247755">
    <property type="component" value="Unassembled WGS sequence"/>
</dbReference>
<organism evidence="2 3">
    <name type="scientific">Burkholderia pyrrocinia</name>
    <name type="common">Pseudomonas pyrrocinia</name>
    <dbReference type="NCBI Taxonomy" id="60550"/>
    <lineage>
        <taxon>Bacteria</taxon>
        <taxon>Pseudomonadati</taxon>
        <taxon>Pseudomonadota</taxon>
        <taxon>Betaproteobacteria</taxon>
        <taxon>Burkholderiales</taxon>
        <taxon>Burkholderiaceae</taxon>
        <taxon>Burkholderia</taxon>
        <taxon>Burkholderia cepacia complex</taxon>
    </lineage>
</organism>